<dbReference type="Proteomes" id="UP000037043">
    <property type="component" value="Unassembled WGS sequence"/>
</dbReference>
<evidence type="ECO:0000256" key="1">
    <source>
        <dbReference type="SAM" id="Phobius"/>
    </source>
</evidence>
<keyword evidence="1" id="KW-0812">Transmembrane</keyword>
<evidence type="ECO:0000313" key="2">
    <source>
        <dbReference type="EMBL" id="KOA19336.1"/>
    </source>
</evidence>
<dbReference type="STRING" id="36844.SAMN04488501_106202"/>
<proteinExistence type="predicted"/>
<feature type="transmembrane region" description="Helical" evidence="1">
    <location>
        <begin position="6"/>
        <end position="26"/>
    </location>
</feature>
<dbReference type="RefSeq" id="WP_052221942.1">
    <property type="nucleotide sequence ID" value="NZ_LHUR01000027.1"/>
</dbReference>
<keyword evidence="1" id="KW-0472">Membrane</keyword>
<evidence type="ECO:0000313" key="3">
    <source>
        <dbReference type="Proteomes" id="UP000037043"/>
    </source>
</evidence>
<name>A0A0L6Z8N8_9CLOT</name>
<dbReference type="AlphaFoldDB" id="A0A0L6Z8N8"/>
<gene>
    <name evidence="2" type="ORF">CLHOM_24420</name>
</gene>
<dbReference type="EMBL" id="LHUR01000027">
    <property type="protein sequence ID" value="KOA19336.1"/>
    <property type="molecule type" value="Genomic_DNA"/>
</dbReference>
<reference evidence="3" key="1">
    <citation type="submission" date="2015-08" db="EMBL/GenBank/DDBJ databases">
        <title>Genome sequence of the strict anaerobe Clostridium homopropionicum LuHBu1 (DSM 5847T).</title>
        <authorList>
            <person name="Poehlein A."/>
            <person name="Beck M."/>
            <person name="Schiel-Bengelsdorf B."/>
            <person name="Bengelsdorf F.R."/>
            <person name="Daniel R."/>
            <person name="Duerre P."/>
        </authorList>
    </citation>
    <scope>NUCLEOTIDE SEQUENCE [LARGE SCALE GENOMIC DNA]</scope>
    <source>
        <strain evidence="3">DSM 5847</strain>
    </source>
</reference>
<dbReference type="PATRIC" id="fig|1121318.3.peg.2459"/>
<keyword evidence="1" id="KW-1133">Transmembrane helix</keyword>
<organism evidence="2 3">
    <name type="scientific">Clostridium homopropionicum DSM 5847</name>
    <dbReference type="NCBI Taxonomy" id="1121318"/>
    <lineage>
        <taxon>Bacteria</taxon>
        <taxon>Bacillati</taxon>
        <taxon>Bacillota</taxon>
        <taxon>Clostridia</taxon>
        <taxon>Eubacteriales</taxon>
        <taxon>Clostridiaceae</taxon>
        <taxon>Clostridium</taxon>
    </lineage>
</organism>
<comment type="caution">
    <text evidence="2">The sequence shown here is derived from an EMBL/GenBank/DDBJ whole genome shotgun (WGS) entry which is preliminary data.</text>
</comment>
<accession>A0A0L6Z8N8</accession>
<keyword evidence="3" id="KW-1185">Reference proteome</keyword>
<sequence>MIILQPIKEYLPIAVAFFGAFLAYIFGNRRYRTERFYNEATDSLKDFYSPLYHEMRMIKLDMNK</sequence>
<protein>
    <submittedName>
        <fullName evidence="2">Uncharacterized protein</fullName>
    </submittedName>
</protein>